<name>A0AAE0K1S0_9PEZI</name>
<evidence type="ECO:0000313" key="4">
    <source>
        <dbReference type="Proteomes" id="UP001285441"/>
    </source>
</evidence>
<dbReference type="PANTHER" id="PTHR43544">
    <property type="entry name" value="SHORT-CHAIN DEHYDROGENASE/REDUCTASE"/>
    <property type="match status" value="1"/>
</dbReference>
<dbReference type="EMBL" id="JAULSW010000010">
    <property type="protein sequence ID" value="KAK3368484.1"/>
    <property type="molecule type" value="Genomic_DNA"/>
</dbReference>
<evidence type="ECO:0000256" key="1">
    <source>
        <dbReference type="ARBA" id="ARBA00006484"/>
    </source>
</evidence>
<dbReference type="Gene3D" id="3.40.50.720">
    <property type="entry name" value="NAD(P)-binding Rossmann-like Domain"/>
    <property type="match status" value="2"/>
</dbReference>
<evidence type="ECO:0000256" key="2">
    <source>
        <dbReference type="SAM" id="MobiDB-lite"/>
    </source>
</evidence>
<dbReference type="Proteomes" id="UP001285441">
    <property type="component" value="Unassembled WGS sequence"/>
</dbReference>
<organism evidence="3 4">
    <name type="scientific">Podospora didyma</name>
    <dbReference type="NCBI Taxonomy" id="330526"/>
    <lineage>
        <taxon>Eukaryota</taxon>
        <taxon>Fungi</taxon>
        <taxon>Dikarya</taxon>
        <taxon>Ascomycota</taxon>
        <taxon>Pezizomycotina</taxon>
        <taxon>Sordariomycetes</taxon>
        <taxon>Sordariomycetidae</taxon>
        <taxon>Sordariales</taxon>
        <taxon>Podosporaceae</taxon>
        <taxon>Podospora</taxon>
    </lineage>
</organism>
<dbReference type="InterPro" id="IPR051468">
    <property type="entry name" value="Fungal_SecMetab_SDRs"/>
</dbReference>
<keyword evidence="4" id="KW-1185">Reference proteome</keyword>
<reference evidence="3" key="1">
    <citation type="journal article" date="2023" name="Mol. Phylogenet. Evol.">
        <title>Genome-scale phylogeny and comparative genomics of the fungal order Sordariales.</title>
        <authorList>
            <person name="Hensen N."/>
            <person name="Bonometti L."/>
            <person name="Westerberg I."/>
            <person name="Brannstrom I.O."/>
            <person name="Guillou S."/>
            <person name="Cros-Aarteil S."/>
            <person name="Calhoun S."/>
            <person name="Haridas S."/>
            <person name="Kuo A."/>
            <person name="Mondo S."/>
            <person name="Pangilinan J."/>
            <person name="Riley R."/>
            <person name="LaButti K."/>
            <person name="Andreopoulos B."/>
            <person name="Lipzen A."/>
            <person name="Chen C."/>
            <person name="Yan M."/>
            <person name="Daum C."/>
            <person name="Ng V."/>
            <person name="Clum A."/>
            <person name="Steindorff A."/>
            <person name="Ohm R.A."/>
            <person name="Martin F."/>
            <person name="Silar P."/>
            <person name="Natvig D.O."/>
            <person name="Lalanne C."/>
            <person name="Gautier V."/>
            <person name="Ament-Velasquez S.L."/>
            <person name="Kruys A."/>
            <person name="Hutchinson M.I."/>
            <person name="Powell A.J."/>
            <person name="Barry K."/>
            <person name="Miller A.N."/>
            <person name="Grigoriev I.V."/>
            <person name="Debuchy R."/>
            <person name="Gladieux P."/>
            <person name="Hiltunen Thoren M."/>
            <person name="Johannesson H."/>
        </authorList>
    </citation>
    <scope>NUCLEOTIDE SEQUENCE</scope>
    <source>
        <strain evidence="3">CBS 232.78</strain>
    </source>
</reference>
<dbReference type="GO" id="GO:0005737">
    <property type="term" value="C:cytoplasm"/>
    <property type="evidence" value="ECO:0007669"/>
    <property type="project" value="TreeGrafter"/>
</dbReference>
<gene>
    <name evidence="3" type="ORF">B0H63DRAFT_488552</name>
</gene>
<accession>A0AAE0K1S0</accession>
<sequence length="688" mass="75800">MATKQTPPFSKTASFWDKFVATQGPEAIAKQLLKDAELADEGEMPSSLALHIPNWNKSPRAASKIAAYLTPTPDLHDDIREYLYDTLRTRLQTNLAEGEASLEAPLPEDGYFLPADLEAKEIAAPKRPKDMAPPEANEPTAEEVEIALRVLRFTSHDARKSSAFNLQKAVHAIEKRFNVTSAHKEDLDLEVQFQAAGRLASSESTSALIEPVADGSWKESVNKYHASRPPTRLRVCYICHYLLIDPHHFYRSMCRHCGAFNHAGSALSLPSSMKLAGRQWTALVTGARIHLGYRTALRLLRCGAFVIATSRYPNDAAVRYSQEPDFAEWRERLKIVGADFRTARDAFALARVAVPSALAAWGTNRLHLLVNNAAQTWTDSIQKEERAIQVEQQQSSAAAATNLIITKAPEGVPPYQPRVRAGVAPLALYGGVEVKKTPLVLPAIKPATEDDSQEPDNPLAQQTQVTTTATTTATSLTDSTTQQQPSSQELDPYVKTSWLQTISEIPYEDVVTAYGVNAFVPLVLCRELLPLMGSTTAKEDDEAELSKNPDKKAQKLKMRLGRAPRGYIVNVSAREGIFENDPSHHVKRGKHLHTNMAKAALNMITQTEAATAWHTRAVAMNTVDPGYLSAPTEILDMWGEETIPLSWEDGAGRVLWSVAIGEVEGRAVWGRFLKDYGTVNVDLGLDRS</sequence>
<dbReference type="GO" id="GO:0016491">
    <property type="term" value="F:oxidoreductase activity"/>
    <property type="evidence" value="ECO:0007669"/>
    <property type="project" value="TreeGrafter"/>
</dbReference>
<reference evidence="3" key="2">
    <citation type="submission" date="2023-06" db="EMBL/GenBank/DDBJ databases">
        <authorList>
            <consortium name="Lawrence Berkeley National Laboratory"/>
            <person name="Haridas S."/>
            <person name="Hensen N."/>
            <person name="Bonometti L."/>
            <person name="Westerberg I."/>
            <person name="Brannstrom I.O."/>
            <person name="Guillou S."/>
            <person name="Cros-Aarteil S."/>
            <person name="Calhoun S."/>
            <person name="Kuo A."/>
            <person name="Mondo S."/>
            <person name="Pangilinan J."/>
            <person name="Riley R."/>
            <person name="LaButti K."/>
            <person name="Andreopoulos B."/>
            <person name="Lipzen A."/>
            <person name="Chen C."/>
            <person name="Yanf M."/>
            <person name="Daum C."/>
            <person name="Ng V."/>
            <person name="Clum A."/>
            <person name="Steindorff A."/>
            <person name="Ohm R."/>
            <person name="Martin F."/>
            <person name="Silar P."/>
            <person name="Natvig D."/>
            <person name="Lalanne C."/>
            <person name="Gautier V."/>
            <person name="Ament-velasquez S.L."/>
            <person name="Kruys A."/>
            <person name="Hutchinson M.I."/>
            <person name="Powell A.J."/>
            <person name="Barry K."/>
            <person name="Miller A.N."/>
            <person name="Grigoriev I.V."/>
            <person name="Debuchy R."/>
            <person name="Gladieux P."/>
            <person name="Thoren M.H."/>
            <person name="Johannesson H."/>
        </authorList>
    </citation>
    <scope>NUCLEOTIDE SEQUENCE</scope>
    <source>
        <strain evidence="3">CBS 232.78</strain>
    </source>
</reference>
<evidence type="ECO:0008006" key="5">
    <source>
        <dbReference type="Google" id="ProtNLM"/>
    </source>
</evidence>
<comment type="similarity">
    <text evidence="1">Belongs to the short-chain dehydrogenases/reductases (SDR) family.</text>
</comment>
<dbReference type="PANTHER" id="PTHR43544:SF2">
    <property type="entry name" value="OXIDOREDUCTASE"/>
    <property type="match status" value="1"/>
</dbReference>
<feature type="compositionally biased region" description="Low complexity" evidence="2">
    <location>
        <begin position="460"/>
        <end position="488"/>
    </location>
</feature>
<proteinExistence type="inferred from homology"/>
<dbReference type="SUPFAM" id="SSF51735">
    <property type="entry name" value="NAD(P)-binding Rossmann-fold domains"/>
    <property type="match status" value="1"/>
</dbReference>
<feature type="region of interest" description="Disordered" evidence="2">
    <location>
        <begin position="447"/>
        <end position="490"/>
    </location>
</feature>
<comment type="caution">
    <text evidence="3">The sequence shown here is derived from an EMBL/GenBank/DDBJ whole genome shotgun (WGS) entry which is preliminary data.</text>
</comment>
<dbReference type="AlphaFoldDB" id="A0AAE0K1S0"/>
<dbReference type="InterPro" id="IPR036291">
    <property type="entry name" value="NAD(P)-bd_dom_sf"/>
</dbReference>
<evidence type="ECO:0000313" key="3">
    <source>
        <dbReference type="EMBL" id="KAK3368484.1"/>
    </source>
</evidence>
<protein>
    <recommendedName>
        <fullName evidence="5">Oxidoreductase</fullName>
    </recommendedName>
</protein>